<keyword evidence="4" id="KW-1185">Reference proteome</keyword>
<sequence>MLGRRTQARVLWMFVHADKVLTNFYIVYALTAAPAVLVLTDNPVLHRAMWWSLILGAIALAVLGVIMAVGMGVIVSRGESLDFDWFRSHFVPDTENGSGQAYSGPGRVDGIGEAAS</sequence>
<comment type="caution">
    <text evidence="3">The sequence shown here is derived from an EMBL/GenBank/DDBJ whole genome shotgun (WGS) entry which is preliminary data.</text>
</comment>
<feature type="transmembrane region" description="Helical" evidence="2">
    <location>
        <begin position="20"/>
        <end position="39"/>
    </location>
</feature>
<keyword evidence="2" id="KW-0472">Membrane</keyword>
<feature type="transmembrane region" description="Helical" evidence="2">
    <location>
        <begin position="51"/>
        <end position="75"/>
    </location>
</feature>
<protein>
    <submittedName>
        <fullName evidence="3">Uncharacterized protein</fullName>
    </submittedName>
</protein>
<keyword evidence="2" id="KW-1133">Transmembrane helix</keyword>
<dbReference type="eggNOG" id="ENOG5032EG2">
    <property type="taxonomic scope" value="Bacteria"/>
</dbReference>
<dbReference type="Proteomes" id="UP000006023">
    <property type="component" value="Unassembled WGS sequence"/>
</dbReference>
<dbReference type="EMBL" id="BAED01000063">
    <property type="protein sequence ID" value="GAB07197.1"/>
    <property type="molecule type" value="Genomic_DNA"/>
</dbReference>
<evidence type="ECO:0000313" key="3">
    <source>
        <dbReference type="EMBL" id="GAB07197.1"/>
    </source>
</evidence>
<evidence type="ECO:0000256" key="1">
    <source>
        <dbReference type="SAM" id="MobiDB-lite"/>
    </source>
</evidence>
<dbReference type="AlphaFoldDB" id="G7GUC2"/>
<accession>G7GUC2</accession>
<evidence type="ECO:0000313" key="4">
    <source>
        <dbReference type="Proteomes" id="UP000006023"/>
    </source>
</evidence>
<organism evidence="3 4">
    <name type="scientific">Gordonia amarae NBRC 15530</name>
    <dbReference type="NCBI Taxonomy" id="1075090"/>
    <lineage>
        <taxon>Bacteria</taxon>
        <taxon>Bacillati</taxon>
        <taxon>Actinomycetota</taxon>
        <taxon>Actinomycetes</taxon>
        <taxon>Mycobacteriales</taxon>
        <taxon>Gordoniaceae</taxon>
        <taxon>Gordonia</taxon>
    </lineage>
</organism>
<feature type="region of interest" description="Disordered" evidence="1">
    <location>
        <begin position="93"/>
        <end position="116"/>
    </location>
</feature>
<reference evidence="3 4" key="1">
    <citation type="submission" date="2011-11" db="EMBL/GenBank/DDBJ databases">
        <title>Whole genome shotgun sequence of Gordonia amarae NBRC 15530.</title>
        <authorList>
            <person name="Takarada H."/>
            <person name="Hosoyama A."/>
            <person name="Tsuchikane K."/>
            <person name="Katsumata H."/>
            <person name="Yamazaki S."/>
            <person name="Fujita N."/>
        </authorList>
    </citation>
    <scope>NUCLEOTIDE SEQUENCE [LARGE SCALE GENOMIC DNA]</scope>
    <source>
        <strain evidence="3 4">NBRC 15530</strain>
    </source>
</reference>
<proteinExistence type="predicted"/>
<dbReference type="RefSeq" id="WP_005191567.1">
    <property type="nucleotide sequence ID" value="NZ_BAED01000063.1"/>
</dbReference>
<keyword evidence="2" id="KW-0812">Transmembrane</keyword>
<name>G7GUC2_9ACTN</name>
<evidence type="ECO:0000256" key="2">
    <source>
        <dbReference type="SAM" id="Phobius"/>
    </source>
</evidence>
<gene>
    <name evidence="3" type="ORF">GOAMR_63_00440</name>
</gene>